<accession>A0A7H1MLM1</accession>
<dbReference type="Pfam" id="PF00528">
    <property type="entry name" value="BPD_transp_1"/>
    <property type="match status" value="1"/>
</dbReference>
<feature type="transmembrane region" description="Helical" evidence="7">
    <location>
        <begin position="66"/>
        <end position="89"/>
    </location>
</feature>
<evidence type="ECO:0000256" key="4">
    <source>
        <dbReference type="ARBA" id="ARBA00022692"/>
    </source>
</evidence>
<evidence type="ECO:0000313" key="8">
    <source>
        <dbReference type="EMBL" id="QNT64357.1"/>
    </source>
</evidence>
<evidence type="ECO:0000256" key="1">
    <source>
        <dbReference type="ARBA" id="ARBA00004651"/>
    </source>
</evidence>
<keyword evidence="6 7" id="KW-0472">Membrane</keyword>
<evidence type="ECO:0000256" key="5">
    <source>
        <dbReference type="ARBA" id="ARBA00022989"/>
    </source>
</evidence>
<feature type="transmembrane region" description="Helical" evidence="7">
    <location>
        <begin position="95"/>
        <end position="119"/>
    </location>
</feature>
<dbReference type="AlphaFoldDB" id="A0A7H1MLM1"/>
<dbReference type="Proteomes" id="UP000516446">
    <property type="component" value="Chromosome"/>
</dbReference>
<dbReference type="PANTHER" id="PTHR30450">
    <property type="entry name" value="ABC TRANSPORTER PERMEASE"/>
    <property type="match status" value="1"/>
</dbReference>
<dbReference type="PROSITE" id="PS50928">
    <property type="entry name" value="ABC_TM1"/>
    <property type="match status" value="1"/>
</dbReference>
<keyword evidence="9" id="KW-1185">Reference proteome</keyword>
<feature type="transmembrane region" description="Helical" evidence="7">
    <location>
        <begin position="31"/>
        <end position="54"/>
    </location>
</feature>
<name>A0A7H1MLM1_9LACO</name>
<evidence type="ECO:0000256" key="3">
    <source>
        <dbReference type="ARBA" id="ARBA00022475"/>
    </source>
</evidence>
<dbReference type="CDD" id="cd06261">
    <property type="entry name" value="TM_PBP2"/>
    <property type="match status" value="1"/>
</dbReference>
<dbReference type="SUPFAM" id="SSF161098">
    <property type="entry name" value="MetI-like"/>
    <property type="match status" value="1"/>
</dbReference>
<dbReference type="PANTHER" id="PTHR30450:SF1">
    <property type="entry name" value="D-METHIONINE TRANSPORT SYSTEM PERMEASE PROTEIN METI-RELATED"/>
    <property type="match status" value="1"/>
</dbReference>
<evidence type="ECO:0000256" key="2">
    <source>
        <dbReference type="ARBA" id="ARBA00022448"/>
    </source>
</evidence>
<feature type="transmembrane region" description="Helical" evidence="7">
    <location>
        <begin position="160"/>
        <end position="182"/>
    </location>
</feature>
<dbReference type="GO" id="GO:0048473">
    <property type="term" value="P:D-methionine transmembrane transport"/>
    <property type="evidence" value="ECO:0007669"/>
    <property type="project" value="TreeGrafter"/>
</dbReference>
<evidence type="ECO:0000313" key="9">
    <source>
        <dbReference type="Proteomes" id="UP000516446"/>
    </source>
</evidence>
<proteinExistence type="inferred from homology"/>
<dbReference type="EMBL" id="CP043431">
    <property type="protein sequence ID" value="QNT64357.1"/>
    <property type="molecule type" value="Genomic_DNA"/>
</dbReference>
<dbReference type="Gene3D" id="1.10.3720.10">
    <property type="entry name" value="MetI-like"/>
    <property type="match status" value="1"/>
</dbReference>
<reference evidence="8 9" key="1">
    <citation type="submission" date="2019-08" db="EMBL/GenBank/DDBJ databases">
        <authorList>
            <person name="Chang H.C."/>
            <person name="Mun S.Y."/>
        </authorList>
    </citation>
    <scope>NUCLEOTIDE SEQUENCE [LARGE SCALE GENOMIC DNA]</scope>
    <source>
        <strain evidence="8 9">SK</strain>
    </source>
</reference>
<feature type="transmembrane region" description="Helical" evidence="7">
    <location>
        <begin position="202"/>
        <end position="225"/>
    </location>
</feature>
<dbReference type="InterPro" id="IPR035906">
    <property type="entry name" value="MetI-like_sf"/>
</dbReference>
<comment type="similarity">
    <text evidence="7">Belongs to the binding-protein-dependent transport system permease family.</text>
</comment>
<keyword evidence="2 7" id="KW-0813">Transport</keyword>
<comment type="subcellular location">
    <subcellularLocation>
        <location evidence="1 7">Cell membrane</location>
        <topology evidence="1 7">Multi-pass membrane protein</topology>
    </subcellularLocation>
</comment>
<evidence type="ECO:0000256" key="7">
    <source>
        <dbReference type="RuleBase" id="RU363032"/>
    </source>
</evidence>
<keyword evidence="5 7" id="KW-1133">Transmembrane helix</keyword>
<dbReference type="InterPro" id="IPR000515">
    <property type="entry name" value="MetI-like"/>
</dbReference>
<keyword evidence="3" id="KW-1003">Cell membrane</keyword>
<dbReference type="InterPro" id="IPR051322">
    <property type="entry name" value="AA_ABC_Transporter_Permease"/>
</dbReference>
<dbReference type="GO" id="GO:0005886">
    <property type="term" value="C:plasma membrane"/>
    <property type="evidence" value="ECO:0007669"/>
    <property type="project" value="UniProtKB-SubCell"/>
</dbReference>
<sequence length="230" mass="24865">MQNWFNLHVQNITVLGWGGDTGFGTALWETLYMTLGSALIGGILGLAFGLSLVLTAPKGLNPHPRLFKLLDLLVSIGRAIPFIIMVVVISPLTQLITHTTIGPTAALIPLAFGIFPFFARQVQVVLLSIDSGKIEAANSYGATHFDIIWDVYLREGRAELIRISTVSLISLVGLTAMAGVIGAGGLGTTAIVTGYQRFQTDVMWLATLMLLTLILIIQFIGDWLAKHLQH</sequence>
<gene>
    <name evidence="8" type="ORF">FY536_03245</name>
</gene>
<evidence type="ECO:0000256" key="6">
    <source>
        <dbReference type="ARBA" id="ARBA00023136"/>
    </source>
</evidence>
<dbReference type="RefSeq" id="WP_006846079.1">
    <property type="nucleotide sequence ID" value="NZ_CP026847.1"/>
</dbReference>
<protein>
    <submittedName>
        <fullName evidence="8">ABC transporter permease</fullName>
    </submittedName>
</protein>
<keyword evidence="4 7" id="KW-0812">Transmembrane</keyword>
<organism evidence="8 9">
    <name type="scientific">Weissella koreensis</name>
    <dbReference type="NCBI Taxonomy" id="165096"/>
    <lineage>
        <taxon>Bacteria</taxon>
        <taxon>Bacillati</taxon>
        <taxon>Bacillota</taxon>
        <taxon>Bacilli</taxon>
        <taxon>Lactobacillales</taxon>
        <taxon>Lactobacillaceae</taxon>
        <taxon>Weissella</taxon>
    </lineage>
</organism>